<evidence type="ECO:0000256" key="6">
    <source>
        <dbReference type="SAM" id="MobiDB-lite"/>
    </source>
</evidence>
<keyword evidence="4" id="KW-0472">Membrane</keyword>
<dbReference type="SMART" id="SM00673">
    <property type="entry name" value="CARP"/>
    <property type="match status" value="2"/>
</dbReference>
<dbReference type="GO" id="GO:0005886">
    <property type="term" value="C:plasma membrane"/>
    <property type="evidence" value="ECO:0007669"/>
    <property type="project" value="UniProtKB-SubCell"/>
</dbReference>
<dbReference type="InterPro" id="IPR018106">
    <property type="entry name" value="CAP_CS_N"/>
</dbReference>
<feature type="compositionally biased region" description="Pro residues" evidence="6">
    <location>
        <begin position="348"/>
        <end position="359"/>
    </location>
</feature>
<dbReference type="PANTHER" id="PTHR10652:SF0">
    <property type="entry name" value="ADENYLYL CYCLASE-ASSOCIATED PROTEIN"/>
    <property type="match status" value="1"/>
</dbReference>
<dbReference type="PANTHER" id="PTHR10652">
    <property type="entry name" value="ADENYLYL CYCLASE-ASSOCIATED PROTEIN"/>
    <property type="match status" value="1"/>
</dbReference>
<organism evidence="8">
    <name type="scientific">Ascaris suum</name>
    <name type="common">Pig roundworm</name>
    <name type="synonym">Ascaris lumbricoides</name>
    <dbReference type="NCBI Taxonomy" id="6253"/>
    <lineage>
        <taxon>Eukaryota</taxon>
        <taxon>Metazoa</taxon>
        <taxon>Ecdysozoa</taxon>
        <taxon>Nematoda</taxon>
        <taxon>Chromadorea</taxon>
        <taxon>Rhabditida</taxon>
        <taxon>Spirurina</taxon>
        <taxon>Ascaridomorpha</taxon>
        <taxon>Ascaridoidea</taxon>
        <taxon>Ascarididae</taxon>
        <taxon>Ascaris</taxon>
    </lineage>
</organism>
<evidence type="ECO:0000259" key="7">
    <source>
        <dbReference type="PROSITE" id="PS51329"/>
    </source>
</evidence>
<dbReference type="GO" id="GO:0007015">
    <property type="term" value="P:actin filament organization"/>
    <property type="evidence" value="ECO:0007669"/>
    <property type="project" value="TreeGrafter"/>
</dbReference>
<dbReference type="AlphaFoldDB" id="F1KXD6"/>
<name>F1KXD6_ASCSU</name>
<dbReference type="Gene3D" id="2.160.20.70">
    <property type="match status" value="1"/>
</dbReference>
<dbReference type="InterPro" id="IPR036223">
    <property type="entry name" value="CAP_C_sf"/>
</dbReference>
<dbReference type="InterPro" id="IPR013992">
    <property type="entry name" value="Adenylate_cyclase-assoc_CAP_N"/>
</dbReference>
<dbReference type="InterPro" id="IPR036222">
    <property type="entry name" value="CAP_N_sf"/>
</dbReference>
<dbReference type="GO" id="GO:0008179">
    <property type="term" value="F:adenylate cyclase binding"/>
    <property type="evidence" value="ECO:0007669"/>
    <property type="project" value="TreeGrafter"/>
</dbReference>
<keyword evidence="3" id="KW-1003">Cell membrane</keyword>
<comment type="subcellular location">
    <subcellularLocation>
        <location evidence="1">Cell membrane</location>
        <topology evidence="1">Peripheral membrane protein</topology>
    </subcellularLocation>
</comment>
<dbReference type="GO" id="GO:0005737">
    <property type="term" value="C:cytoplasm"/>
    <property type="evidence" value="ECO:0007669"/>
    <property type="project" value="TreeGrafter"/>
</dbReference>
<feature type="domain" description="C-CAP/cofactor C-like" evidence="7">
    <location>
        <begin position="436"/>
        <end position="572"/>
    </location>
</feature>
<comment type="similarity">
    <text evidence="2 5">Belongs to the CAP family.</text>
</comment>
<dbReference type="GO" id="GO:0000902">
    <property type="term" value="P:cell morphogenesis"/>
    <property type="evidence" value="ECO:0007669"/>
    <property type="project" value="TreeGrafter"/>
</dbReference>
<dbReference type="PROSITE" id="PS51329">
    <property type="entry name" value="C_CAP_COFACTOR_C"/>
    <property type="match status" value="1"/>
</dbReference>
<dbReference type="GO" id="GO:0019933">
    <property type="term" value="P:cAMP-mediated signaling"/>
    <property type="evidence" value="ECO:0007669"/>
    <property type="project" value="TreeGrafter"/>
</dbReference>
<dbReference type="InterPro" id="IPR028417">
    <property type="entry name" value="CAP_CS_C"/>
</dbReference>
<evidence type="ECO:0000256" key="1">
    <source>
        <dbReference type="ARBA" id="ARBA00004202"/>
    </source>
</evidence>
<dbReference type="EMBL" id="JI167485">
    <property type="protein sequence ID" value="ADY42540.1"/>
    <property type="molecule type" value="mRNA"/>
</dbReference>
<feature type="region of interest" description="Disordered" evidence="6">
    <location>
        <begin position="400"/>
        <end position="429"/>
    </location>
</feature>
<dbReference type="Pfam" id="PF01213">
    <property type="entry name" value="CAP_N-CM"/>
    <property type="match status" value="1"/>
</dbReference>
<dbReference type="Pfam" id="PF08603">
    <property type="entry name" value="CAP_C"/>
    <property type="match status" value="1"/>
</dbReference>
<dbReference type="FunFam" id="2.160.20.70:FF:000001">
    <property type="entry name" value="Adenylyl cyclase-associated protein"/>
    <property type="match status" value="1"/>
</dbReference>
<sequence length="593" mass="65202">MSSLLSRAFNRCCCCCCAMRHKNGDSDEESEANAVVPHRPEVEMNNIEKTSPPTVQRPFNWQLDLSTIFSESLDFPEEHYPPTTTTTPNVRSYLVPEFTQMSSSPVDIEKILQRLELVATRLEAISAQKPTIAPKPANRSVSSINANVQQELPPCVRQYDDMVEEPLQRFLKLSCDVGGDVKTMSEKVSSAFMQQRNFIWNAAGQKEPSATELTEKLGALVKLLEEIGALKESKRNTPHFNHLSAVSEGIQALGWLTVKPTPAPFVKDMNDASMFYVNRVRNEHKNGDKIHLEWTKTWVDLLNSLQTYVRQVHTTGLVWNSNPGACAPVSVARGSSPQSASAPSAGAAPPPPPPPPVLPPDLLSTSGKSSSADRAALFAEINKGEDITKGLRKVTADMQTHKNPALRAQGPASGDITKGESKATPSTAKKDEVIKPAKTWLENGKQWNVEYHKNNQNIIVEISNMKQTVYVFKCENSVIQVKGKVNSITLDSCKKTSIVFDSLLSQVEVINCQGVQIQTLGTMPTLSIQKTDGCQVYLSKEAMAAEIVTSKSSEMNVLVPTDTNGDFMEFPVPEQFKTVFDGKKLQTTVSDIV</sequence>
<reference evidence="8" key="1">
    <citation type="journal article" date="2011" name="Genome Res.">
        <title>Deep small RNA sequencing from the nematode Ascaris reveals conservation, functional diversification, and novel developmental profiles.</title>
        <authorList>
            <person name="Wang J."/>
            <person name="Czech B."/>
            <person name="Crunk A."/>
            <person name="Wallace A."/>
            <person name="Mitreva M."/>
            <person name="Hannon G.J."/>
            <person name="Davis R.E."/>
        </authorList>
    </citation>
    <scope>NUCLEOTIDE SEQUENCE</scope>
</reference>
<evidence type="ECO:0000256" key="5">
    <source>
        <dbReference type="RuleBase" id="RU000647"/>
    </source>
</evidence>
<protein>
    <recommendedName>
        <fullName evidence="5">Adenylyl cyclase-associated protein</fullName>
    </recommendedName>
</protein>
<proteinExistence type="evidence at transcript level"/>
<dbReference type="InterPro" id="IPR016098">
    <property type="entry name" value="CAP/MinC_C"/>
</dbReference>
<dbReference type="SUPFAM" id="SSF101278">
    <property type="entry name" value="N-terminal domain of adenylylcyclase associated protein, CAP"/>
    <property type="match status" value="1"/>
</dbReference>
<evidence type="ECO:0000256" key="3">
    <source>
        <dbReference type="ARBA" id="ARBA00022475"/>
    </source>
</evidence>
<dbReference type="GO" id="GO:0003779">
    <property type="term" value="F:actin binding"/>
    <property type="evidence" value="ECO:0007669"/>
    <property type="project" value="InterPro"/>
</dbReference>
<dbReference type="Pfam" id="PF21938">
    <property type="entry name" value="CAP_N"/>
    <property type="match status" value="1"/>
</dbReference>
<feature type="region of interest" description="Disordered" evidence="6">
    <location>
        <begin position="329"/>
        <end position="369"/>
    </location>
</feature>
<dbReference type="InterPro" id="IPR017901">
    <property type="entry name" value="C-CAP_CF_C-like"/>
</dbReference>
<dbReference type="InterPro" id="IPR006599">
    <property type="entry name" value="CARP_motif"/>
</dbReference>
<dbReference type="InterPro" id="IPR053950">
    <property type="entry name" value="CAP_N"/>
</dbReference>
<dbReference type="FunFam" id="1.25.40.330:FF:000001">
    <property type="entry name" value="Adenylyl cyclase-associated protein"/>
    <property type="match status" value="1"/>
</dbReference>
<dbReference type="SUPFAM" id="SSF69340">
    <property type="entry name" value="C-terminal domain of adenylylcyclase associated protein"/>
    <property type="match status" value="1"/>
</dbReference>
<dbReference type="PROSITE" id="PS01089">
    <property type="entry name" value="CAP_2"/>
    <property type="match status" value="1"/>
</dbReference>
<dbReference type="InterPro" id="IPR001837">
    <property type="entry name" value="Adenylate_cyclase-assoc_CAP"/>
</dbReference>
<evidence type="ECO:0000256" key="2">
    <source>
        <dbReference type="ARBA" id="ARBA00007659"/>
    </source>
</evidence>
<feature type="compositionally biased region" description="Low complexity" evidence="6">
    <location>
        <begin position="335"/>
        <end position="347"/>
    </location>
</feature>
<accession>F1KXD6</accession>
<dbReference type="PROSITE" id="PS01088">
    <property type="entry name" value="CAP_1"/>
    <property type="match status" value="1"/>
</dbReference>
<dbReference type="InterPro" id="IPR013912">
    <property type="entry name" value="Adenylate_cyclase-assoc_CAP_C"/>
</dbReference>
<evidence type="ECO:0000313" key="8">
    <source>
        <dbReference type="EMBL" id="ADY42540.1"/>
    </source>
</evidence>
<dbReference type="Gene3D" id="1.25.40.330">
    <property type="entry name" value="Adenylate cyclase-associated CAP, N-terminal domain"/>
    <property type="match status" value="1"/>
</dbReference>
<evidence type="ECO:0000256" key="4">
    <source>
        <dbReference type="ARBA" id="ARBA00023136"/>
    </source>
</evidence>